<evidence type="ECO:0000313" key="2">
    <source>
        <dbReference type="Proteomes" id="UP000018072"/>
    </source>
</evidence>
<evidence type="ECO:0000313" key="1">
    <source>
        <dbReference type="EMBL" id="CDE32192.1"/>
    </source>
</evidence>
<comment type="caution">
    <text evidence="1">The sequence shown here is derived from an EMBL/GenBank/DDBJ whole genome shotgun (WGS) entry which is preliminary data.</text>
</comment>
<protein>
    <submittedName>
        <fullName evidence="1">Uncharacterized protein</fullName>
    </submittedName>
</protein>
<organism evidence="1 2">
    <name type="scientific">Leyella stercorea CAG:629</name>
    <dbReference type="NCBI Taxonomy" id="1263103"/>
    <lineage>
        <taxon>Bacteria</taxon>
        <taxon>Pseudomonadati</taxon>
        <taxon>Bacteroidota</taxon>
        <taxon>Bacteroidia</taxon>
        <taxon>Bacteroidales</taxon>
        <taxon>Prevotellaceae</taxon>
        <taxon>Leyella</taxon>
    </lineage>
</organism>
<gene>
    <name evidence="1" type="ORF">BN741_01238</name>
</gene>
<dbReference type="Proteomes" id="UP000018072">
    <property type="component" value="Unassembled WGS sequence"/>
</dbReference>
<accession>R7H1V0</accession>
<dbReference type="EMBL" id="CBIT010000122">
    <property type="protein sequence ID" value="CDE32192.1"/>
    <property type="molecule type" value="Genomic_DNA"/>
</dbReference>
<sequence length="39" mass="4473">MKSDLKNTKSAKRNNIGMEIMTTFADVKITLHTNLNYET</sequence>
<reference evidence="1" key="1">
    <citation type="submission" date="2012-11" db="EMBL/GenBank/DDBJ databases">
        <title>Dependencies among metagenomic species, viruses, plasmids and units of genetic variation.</title>
        <authorList>
            <person name="Nielsen H.B."/>
            <person name="Almeida M."/>
            <person name="Juncker A.S."/>
            <person name="Rasmussen S."/>
            <person name="Li J."/>
            <person name="Sunagawa S."/>
            <person name="Plichta D."/>
            <person name="Gautier L."/>
            <person name="Le Chatelier E."/>
            <person name="Peletier E."/>
            <person name="Bonde I."/>
            <person name="Nielsen T."/>
            <person name="Manichanh C."/>
            <person name="Arumugam M."/>
            <person name="Batto J."/>
            <person name="Santos M.B.Q.D."/>
            <person name="Blom N."/>
            <person name="Borruel N."/>
            <person name="Burgdorf K.S."/>
            <person name="Boumezbeur F."/>
            <person name="Casellas F."/>
            <person name="Dore J."/>
            <person name="Guarner F."/>
            <person name="Hansen T."/>
            <person name="Hildebrand F."/>
            <person name="Kaas R.S."/>
            <person name="Kennedy S."/>
            <person name="Kristiansen K."/>
            <person name="Kultima J.R."/>
            <person name="Leonard P."/>
            <person name="Levenez F."/>
            <person name="Lund O."/>
            <person name="Moumen B."/>
            <person name="Le Paslier D."/>
            <person name="Pons N."/>
            <person name="Pedersen O."/>
            <person name="Prifti E."/>
            <person name="Qin J."/>
            <person name="Raes J."/>
            <person name="Tap J."/>
            <person name="Tims S."/>
            <person name="Ussery D.W."/>
            <person name="Yamada T."/>
            <person name="MetaHit consortium"/>
            <person name="Renault P."/>
            <person name="Sicheritz-Ponten T."/>
            <person name="Bork P."/>
            <person name="Wang J."/>
            <person name="Brunak S."/>
            <person name="Ehrlich S.D."/>
        </authorList>
    </citation>
    <scope>NUCLEOTIDE SEQUENCE [LARGE SCALE GENOMIC DNA]</scope>
</reference>
<proteinExistence type="predicted"/>
<name>R7H1V0_9BACT</name>
<dbReference type="AlphaFoldDB" id="R7H1V0"/>